<dbReference type="EMBL" id="VTOX01000011">
    <property type="protein sequence ID" value="NKE68568.1"/>
    <property type="molecule type" value="Genomic_DNA"/>
</dbReference>
<evidence type="ECO:0000259" key="7">
    <source>
        <dbReference type="Pfam" id="PF04542"/>
    </source>
</evidence>
<dbReference type="GO" id="GO:0016987">
    <property type="term" value="F:sigma factor activity"/>
    <property type="evidence" value="ECO:0007669"/>
    <property type="project" value="UniProtKB-KW"/>
</dbReference>
<dbReference type="InterPro" id="IPR013325">
    <property type="entry name" value="RNA_pol_sigma_r2"/>
</dbReference>
<dbReference type="InterPro" id="IPR039425">
    <property type="entry name" value="RNA_pol_sigma-70-like"/>
</dbReference>
<comment type="similarity">
    <text evidence="1 6">Belongs to the sigma-70 factor family. ECF subfamily.</text>
</comment>
<dbReference type="RefSeq" id="WP_168109697.1">
    <property type="nucleotide sequence ID" value="NZ_VTOX01000011.1"/>
</dbReference>
<dbReference type="InterPro" id="IPR013324">
    <property type="entry name" value="RNA_pol_sigma_r3/r4-like"/>
</dbReference>
<dbReference type="SUPFAM" id="SSF88659">
    <property type="entry name" value="Sigma3 and sigma4 domains of RNA polymerase sigma factors"/>
    <property type="match status" value="1"/>
</dbReference>
<keyword evidence="4 6" id="KW-0238">DNA-binding</keyword>
<organism evidence="9 10">
    <name type="scientific">Ramlibacter lithotrophicus</name>
    <dbReference type="NCBI Taxonomy" id="2606681"/>
    <lineage>
        <taxon>Bacteria</taxon>
        <taxon>Pseudomonadati</taxon>
        <taxon>Pseudomonadota</taxon>
        <taxon>Betaproteobacteria</taxon>
        <taxon>Burkholderiales</taxon>
        <taxon>Comamonadaceae</taxon>
        <taxon>Ramlibacter</taxon>
    </lineage>
</organism>
<feature type="domain" description="RNA polymerase sigma factor 70 region 4 type 2" evidence="8">
    <location>
        <begin position="120"/>
        <end position="171"/>
    </location>
</feature>
<evidence type="ECO:0000259" key="8">
    <source>
        <dbReference type="Pfam" id="PF08281"/>
    </source>
</evidence>
<dbReference type="GO" id="GO:0006352">
    <property type="term" value="P:DNA-templated transcription initiation"/>
    <property type="evidence" value="ECO:0007669"/>
    <property type="project" value="InterPro"/>
</dbReference>
<dbReference type="PROSITE" id="PS01063">
    <property type="entry name" value="SIGMA70_ECF"/>
    <property type="match status" value="1"/>
</dbReference>
<comment type="caution">
    <text evidence="9">The sequence shown here is derived from an EMBL/GenBank/DDBJ whole genome shotgun (WGS) entry which is preliminary data.</text>
</comment>
<dbReference type="PANTHER" id="PTHR43133">
    <property type="entry name" value="RNA POLYMERASE ECF-TYPE SIGMA FACTO"/>
    <property type="match status" value="1"/>
</dbReference>
<evidence type="ECO:0000256" key="3">
    <source>
        <dbReference type="ARBA" id="ARBA00023082"/>
    </source>
</evidence>
<accession>A0A7X6DKA7</accession>
<keyword evidence="3 6" id="KW-0731">Sigma factor</keyword>
<evidence type="ECO:0000313" key="10">
    <source>
        <dbReference type="Proteomes" id="UP000521868"/>
    </source>
</evidence>
<dbReference type="Proteomes" id="UP000521868">
    <property type="component" value="Unassembled WGS sequence"/>
</dbReference>
<proteinExistence type="inferred from homology"/>
<dbReference type="InterPro" id="IPR007627">
    <property type="entry name" value="RNA_pol_sigma70_r2"/>
</dbReference>
<dbReference type="AlphaFoldDB" id="A0A7X6DKA7"/>
<evidence type="ECO:0000313" key="9">
    <source>
        <dbReference type="EMBL" id="NKE68568.1"/>
    </source>
</evidence>
<dbReference type="InterPro" id="IPR036388">
    <property type="entry name" value="WH-like_DNA-bd_sf"/>
</dbReference>
<reference evidence="9 10" key="1">
    <citation type="journal article" date="2020" name="Nature">
        <title>Bacterial chemolithoautotrophy via manganese oxidation.</title>
        <authorList>
            <person name="Yu H."/>
            <person name="Leadbetter J.R."/>
        </authorList>
    </citation>
    <scope>NUCLEOTIDE SEQUENCE [LARGE SCALE GENOMIC DNA]</scope>
    <source>
        <strain evidence="9 10">RBP-1</strain>
    </source>
</reference>
<gene>
    <name evidence="9" type="ORF">RAMLITH_22365</name>
</gene>
<protein>
    <recommendedName>
        <fullName evidence="6">RNA polymerase sigma factor</fullName>
    </recommendedName>
</protein>
<dbReference type="InterPro" id="IPR000838">
    <property type="entry name" value="RNA_pol_sigma70_ECF_CS"/>
</dbReference>
<dbReference type="Gene3D" id="1.10.10.10">
    <property type="entry name" value="Winged helix-like DNA-binding domain superfamily/Winged helix DNA-binding domain"/>
    <property type="match status" value="1"/>
</dbReference>
<dbReference type="Pfam" id="PF08281">
    <property type="entry name" value="Sigma70_r4_2"/>
    <property type="match status" value="1"/>
</dbReference>
<evidence type="ECO:0000256" key="2">
    <source>
        <dbReference type="ARBA" id="ARBA00023015"/>
    </source>
</evidence>
<keyword evidence="2 6" id="KW-0805">Transcription regulation</keyword>
<keyword evidence="10" id="KW-1185">Reference proteome</keyword>
<feature type="domain" description="RNA polymerase sigma-70 region 2" evidence="7">
    <location>
        <begin position="28"/>
        <end position="90"/>
    </location>
</feature>
<dbReference type="GO" id="GO:0003677">
    <property type="term" value="F:DNA binding"/>
    <property type="evidence" value="ECO:0007669"/>
    <property type="project" value="UniProtKB-KW"/>
</dbReference>
<dbReference type="Pfam" id="PF04542">
    <property type="entry name" value="Sigma70_r2"/>
    <property type="match status" value="1"/>
</dbReference>
<keyword evidence="5 6" id="KW-0804">Transcription</keyword>
<dbReference type="NCBIfam" id="TIGR02937">
    <property type="entry name" value="sigma70-ECF"/>
    <property type="match status" value="1"/>
</dbReference>
<dbReference type="Gene3D" id="1.10.1740.10">
    <property type="match status" value="1"/>
</dbReference>
<name>A0A7X6DKA7_9BURK</name>
<dbReference type="SUPFAM" id="SSF88946">
    <property type="entry name" value="Sigma2 domain of RNA polymerase sigma factors"/>
    <property type="match status" value="1"/>
</dbReference>
<dbReference type="InterPro" id="IPR014284">
    <property type="entry name" value="RNA_pol_sigma-70_dom"/>
</dbReference>
<dbReference type="InterPro" id="IPR013249">
    <property type="entry name" value="RNA_pol_sigma70_r4_t2"/>
</dbReference>
<evidence type="ECO:0000256" key="1">
    <source>
        <dbReference type="ARBA" id="ARBA00010641"/>
    </source>
</evidence>
<dbReference type="PANTHER" id="PTHR43133:SF62">
    <property type="entry name" value="RNA POLYMERASE SIGMA FACTOR SIGZ"/>
    <property type="match status" value="1"/>
</dbReference>
<evidence type="ECO:0000256" key="6">
    <source>
        <dbReference type="RuleBase" id="RU000716"/>
    </source>
</evidence>
<evidence type="ECO:0000256" key="5">
    <source>
        <dbReference type="ARBA" id="ARBA00023163"/>
    </source>
</evidence>
<sequence length="204" mass="21969">MRTSSSPPEPGASADGGSFPCVVSAWTLHQAELHAYLRHRLSDPAAADDVLQDVFVKALRHQAAFCSLERPRAWLFQVARNAMVDRMRTAHPVEPIEDHADRLEAPGRQALDPVDALAACLAGALEVLPVEDAAILRACDIDGVPQREFAAAHALSLPAAKSRLLRARQRLRAELVRACGVRFDGEGRVCCHAAPSDGPSWSGS</sequence>
<evidence type="ECO:0000256" key="4">
    <source>
        <dbReference type="ARBA" id="ARBA00023125"/>
    </source>
</evidence>